<dbReference type="InterPro" id="IPR020449">
    <property type="entry name" value="Tscrpt_reg_AraC-type_HTH"/>
</dbReference>
<keyword evidence="3 8" id="KW-0597">Phosphoprotein</keyword>
<reference evidence="11 12" key="1">
    <citation type="submission" date="2017-06" db="EMBL/GenBank/DDBJ databases">
        <title>Complete genome sequence of Paenibacillus odorifer CBA7130.</title>
        <authorList>
            <person name="Nam Y.-D."/>
            <person name="Kang J."/>
            <person name="Chung W.-H."/>
        </authorList>
    </citation>
    <scope>NUCLEOTIDE SEQUENCE [LARGE SCALE GENOMIC DNA]</scope>
    <source>
        <strain evidence="11 12">CBA7130</strain>
    </source>
</reference>
<dbReference type="InterPro" id="IPR001789">
    <property type="entry name" value="Sig_transdc_resp-reg_receiver"/>
</dbReference>
<gene>
    <name evidence="11" type="ORF">CD191_22125</name>
</gene>
<dbReference type="GO" id="GO:0043565">
    <property type="term" value="F:sequence-specific DNA binding"/>
    <property type="evidence" value="ECO:0007669"/>
    <property type="project" value="InterPro"/>
</dbReference>
<dbReference type="GO" id="GO:0000160">
    <property type="term" value="P:phosphorelay signal transduction system"/>
    <property type="evidence" value="ECO:0007669"/>
    <property type="project" value="UniProtKB-KW"/>
</dbReference>
<dbReference type="PANTHER" id="PTHR42713">
    <property type="entry name" value="HISTIDINE KINASE-RELATED"/>
    <property type="match status" value="1"/>
</dbReference>
<keyword evidence="7" id="KW-0804">Transcription</keyword>
<keyword evidence="4" id="KW-0902">Two-component regulatory system</keyword>
<dbReference type="Pfam" id="PF00072">
    <property type="entry name" value="Response_reg"/>
    <property type="match status" value="1"/>
</dbReference>
<dbReference type="InterPro" id="IPR018062">
    <property type="entry name" value="HTH_AraC-typ_CS"/>
</dbReference>
<dbReference type="PROSITE" id="PS50110">
    <property type="entry name" value="RESPONSE_REGULATORY"/>
    <property type="match status" value="1"/>
</dbReference>
<dbReference type="SUPFAM" id="SSF52172">
    <property type="entry name" value="CheY-like"/>
    <property type="match status" value="1"/>
</dbReference>
<dbReference type="SUPFAM" id="SSF46689">
    <property type="entry name" value="Homeodomain-like"/>
    <property type="match status" value="2"/>
</dbReference>
<evidence type="ECO:0008006" key="13">
    <source>
        <dbReference type="Google" id="ProtNLM"/>
    </source>
</evidence>
<evidence type="ECO:0000256" key="8">
    <source>
        <dbReference type="PROSITE-ProRule" id="PRU00169"/>
    </source>
</evidence>
<proteinExistence type="predicted"/>
<protein>
    <recommendedName>
        <fullName evidence="13">DNA-binding response regulator</fullName>
    </recommendedName>
</protein>
<dbReference type="PANTHER" id="PTHR42713:SF3">
    <property type="entry name" value="TRANSCRIPTIONAL REGULATORY PROTEIN HPTR"/>
    <property type="match status" value="1"/>
</dbReference>
<comment type="subcellular location">
    <subcellularLocation>
        <location evidence="1">Cytoplasm</location>
    </subcellularLocation>
</comment>
<dbReference type="EMBL" id="CP021965">
    <property type="protein sequence ID" value="AWV35112.1"/>
    <property type="molecule type" value="Genomic_DNA"/>
</dbReference>
<dbReference type="Pfam" id="PF12833">
    <property type="entry name" value="HTH_18"/>
    <property type="match status" value="1"/>
</dbReference>
<accession>A0AAD0P2K8</accession>
<evidence type="ECO:0000256" key="5">
    <source>
        <dbReference type="ARBA" id="ARBA00023015"/>
    </source>
</evidence>
<evidence type="ECO:0000256" key="1">
    <source>
        <dbReference type="ARBA" id="ARBA00004496"/>
    </source>
</evidence>
<dbReference type="PRINTS" id="PR00032">
    <property type="entry name" value="HTHARAC"/>
</dbReference>
<dbReference type="Gene3D" id="1.10.10.60">
    <property type="entry name" value="Homeodomain-like"/>
    <property type="match status" value="2"/>
</dbReference>
<dbReference type="CDD" id="cd17536">
    <property type="entry name" value="REC_YesN-like"/>
    <property type="match status" value="1"/>
</dbReference>
<evidence type="ECO:0000256" key="4">
    <source>
        <dbReference type="ARBA" id="ARBA00023012"/>
    </source>
</evidence>
<evidence type="ECO:0000259" key="10">
    <source>
        <dbReference type="PROSITE" id="PS50110"/>
    </source>
</evidence>
<dbReference type="PROSITE" id="PS01124">
    <property type="entry name" value="HTH_ARAC_FAMILY_2"/>
    <property type="match status" value="1"/>
</dbReference>
<dbReference type="PROSITE" id="PS00041">
    <property type="entry name" value="HTH_ARAC_FAMILY_1"/>
    <property type="match status" value="1"/>
</dbReference>
<evidence type="ECO:0000313" key="12">
    <source>
        <dbReference type="Proteomes" id="UP000249163"/>
    </source>
</evidence>
<feature type="domain" description="Response regulatory" evidence="10">
    <location>
        <begin position="7"/>
        <end position="124"/>
    </location>
</feature>
<keyword evidence="5" id="KW-0805">Transcription regulation</keyword>
<evidence type="ECO:0000259" key="9">
    <source>
        <dbReference type="PROSITE" id="PS01124"/>
    </source>
</evidence>
<name>A0AAD0P2K8_9BACL</name>
<dbReference type="SMART" id="SM00448">
    <property type="entry name" value="REC"/>
    <property type="match status" value="1"/>
</dbReference>
<evidence type="ECO:0000256" key="2">
    <source>
        <dbReference type="ARBA" id="ARBA00022490"/>
    </source>
</evidence>
<sequence length="456" mass="52506">MKEDNMRLLIVDDGHYIVEYLKHLLDWNKFGIEHMETTTNSIEAKELLNQNHIDILITDIRMPEVSGIDLLHHVHEKKLNTKVIFLSGYSQFDYAQQAIRLGALDYLLKPVDKEDMEKAMSQVIKSIAENPPKTPVAEKKIDGLGYLLSVITDPSPLRYDHSTFDPTFRNEHFCFFHVSGASGKDEMMLKDHNGGRDFIWTTPSAITGIIPESNTETVANSIDSISFSEPFEFSQKHAVRHIFYHFFFNENVGTNDFTMLSTSSALPKLELGEWEQTRKNILKNFAKLTAKKQKLLYLLEFINLLYSTTDKIQSAEAADWIFNQLSEPNTALQSILQSLTQLDRSAKFSNQNIVHTIQAYISNHISECLSLEDLGKIVHLHPVYLSKFYKQETGENLSSYISSKRLEKASKLLIDSNLHVLDISHLVGYKKPQYFIKLFKDQYGITPYQYRRQQIK</sequence>
<dbReference type="AlphaFoldDB" id="A0AAD0P2K8"/>
<dbReference type="Gene3D" id="3.40.50.2300">
    <property type="match status" value="1"/>
</dbReference>
<evidence type="ECO:0000256" key="7">
    <source>
        <dbReference type="ARBA" id="ARBA00023163"/>
    </source>
</evidence>
<feature type="modified residue" description="4-aspartylphosphate" evidence="8">
    <location>
        <position position="59"/>
    </location>
</feature>
<feature type="domain" description="HTH araC/xylS-type" evidence="9">
    <location>
        <begin position="355"/>
        <end position="453"/>
    </location>
</feature>
<evidence type="ECO:0000256" key="6">
    <source>
        <dbReference type="ARBA" id="ARBA00023125"/>
    </source>
</evidence>
<evidence type="ECO:0000313" key="11">
    <source>
        <dbReference type="EMBL" id="AWV35112.1"/>
    </source>
</evidence>
<dbReference type="InterPro" id="IPR009057">
    <property type="entry name" value="Homeodomain-like_sf"/>
</dbReference>
<keyword evidence="2" id="KW-0963">Cytoplasm</keyword>
<keyword evidence="6" id="KW-0238">DNA-binding</keyword>
<dbReference type="Proteomes" id="UP000249163">
    <property type="component" value="Chromosome"/>
</dbReference>
<organism evidence="11 12">
    <name type="scientific">Paenibacillus odorifer</name>
    <dbReference type="NCBI Taxonomy" id="189426"/>
    <lineage>
        <taxon>Bacteria</taxon>
        <taxon>Bacillati</taxon>
        <taxon>Bacillota</taxon>
        <taxon>Bacilli</taxon>
        <taxon>Bacillales</taxon>
        <taxon>Paenibacillaceae</taxon>
        <taxon>Paenibacillus</taxon>
    </lineage>
</organism>
<evidence type="ECO:0000256" key="3">
    <source>
        <dbReference type="ARBA" id="ARBA00022553"/>
    </source>
</evidence>
<dbReference type="InterPro" id="IPR011006">
    <property type="entry name" value="CheY-like_superfamily"/>
</dbReference>
<dbReference type="InterPro" id="IPR051552">
    <property type="entry name" value="HptR"/>
</dbReference>
<dbReference type="GO" id="GO:0003700">
    <property type="term" value="F:DNA-binding transcription factor activity"/>
    <property type="evidence" value="ECO:0007669"/>
    <property type="project" value="InterPro"/>
</dbReference>
<dbReference type="GO" id="GO:0005737">
    <property type="term" value="C:cytoplasm"/>
    <property type="evidence" value="ECO:0007669"/>
    <property type="project" value="UniProtKB-SubCell"/>
</dbReference>
<dbReference type="SMART" id="SM00342">
    <property type="entry name" value="HTH_ARAC"/>
    <property type="match status" value="1"/>
</dbReference>
<dbReference type="InterPro" id="IPR018060">
    <property type="entry name" value="HTH_AraC"/>
</dbReference>